<keyword evidence="2" id="KW-0472">Membrane</keyword>
<comment type="caution">
    <text evidence="3">The sequence shown here is derived from an EMBL/GenBank/DDBJ whole genome shotgun (WGS) entry which is preliminary data.</text>
</comment>
<dbReference type="Proteomes" id="UP001159427">
    <property type="component" value="Unassembled WGS sequence"/>
</dbReference>
<feature type="region of interest" description="Disordered" evidence="1">
    <location>
        <begin position="54"/>
        <end position="94"/>
    </location>
</feature>
<reference evidence="3 4" key="1">
    <citation type="submission" date="2022-05" db="EMBL/GenBank/DDBJ databases">
        <authorList>
            <consortium name="Genoscope - CEA"/>
            <person name="William W."/>
        </authorList>
    </citation>
    <scope>NUCLEOTIDE SEQUENCE [LARGE SCALE GENOMIC DNA]</scope>
</reference>
<sequence>MIIPVLNMDVTPAVQLMIVISYIALVYGLSVEIIGGHPFGRTIKPKAVNAVKIENRPTESATKQRKTISQEGCDSSSSESSTEDLAGKTKEHSH</sequence>
<accession>A0ABN8RT54</accession>
<evidence type="ECO:0000313" key="3">
    <source>
        <dbReference type="EMBL" id="CAH3182670.1"/>
    </source>
</evidence>
<keyword evidence="2" id="KW-1133">Transmembrane helix</keyword>
<keyword evidence="4" id="KW-1185">Reference proteome</keyword>
<proteinExistence type="predicted"/>
<gene>
    <name evidence="3" type="ORF">PEVE_00014320</name>
</gene>
<protein>
    <submittedName>
        <fullName evidence="3">Uncharacterized protein</fullName>
    </submittedName>
</protein>
<organism evidence="3 4">
    <name type="scientific">Porites evermanni</name>
    <dbReference type="NCBI Taxonomy" id="104178"/>
    <lineage>
        <taxon>Eukaryota</taxon>
        <taxon>Metazoa</taxon>
        <taxon>Cnidaria</taxon>
        <taxon>Anthozoa</taxon>
        <taxon>Hexacorallia</taxon>
        <taxon>Scleractinia</taxon>
        <taxon>Fungiina</taxon>
        <taxon>Poritidae</taxon>
        <taxon>Porites</taxon>
    </lineage>
</organism>
<feature type="compositionally biased region" description="Basic and acidic residues" evidence="1">
    <location>
        <begin position="85"/>
        <end position="94"/>
    </location>
</feature>
<evidence type="ECO:0000256" key="2">
    <source>
        <dbReference type="SAM" id="Phobius"/>
    </source>
</evidence>
<evidence type="ECO:0000256" key="1">
    <source>
        <dbReference type="SAM" id="MobiDB-lite"/>
    </source>
</evidence>
<keyword evidence="2" id="KW-0812">Transmembrane</keyword>
<name>A0ABN8RT54_9CNID</name>
<dbReference type="EMBL" id="CALNXI010002079">
    <property type="protein sequence ID" value="CAH3182670.1"/>
    <property type="molecule type" value="Genomic_DNA"/>
</dbReference>
<evidence type="ECO:0000313" key="4">
    <source>
        <dbReference type="Proteomes" id="UP001159427"/>
    </source>
</evidence>
<feature type="transmembrane region" description="Helical" evidence="2">
    <location>
        <begin position="12"/>
        <end position="34"/>
    </location>
</feature>